<dbReference type="GO" id="GO:0006637">
    <property type="term" value="P:acyl-CoA metabolic process"/>
    <property type="evidence" value="ECO:0007669"/>
    <property type="project" value="TreeGrafter"/>
</dbReference>
<name>A0A318E7D9_9GAMM</name>
<dbReference type="RefSeq" id="WP_110266254.1">
    <property type="nucleotide sequence ID" value="NZ_CAKZQT010000018.1"/>
</dbReference>
<dbReference type="Pfam" id="PF03061">
    <property type="entry name" value="4HBT"/>
    <property type="match status" value="1"/>
</dbReference>
<dbReference type="EMBL" id="QICN01000010">
    <property type="protein sequence ID" value="PXV65210.1"/>
    <property type="molecule type" value="Genomic_DNA"/>
</dbReference>
<gene>
    <name evidence="5" type="ORF">C8D93_11028</name>
</gene>
<dbReference type="PANTHER" id="PTHR11049">
    <property type="entry name" value="ACYL COENZYME A THIOESTER HYDROLASE"/>
    <property type="match status" value="1"/>
</dbReference>
<evidence type="ECO:0000313" key="6">
    <source>
        <dbReference type="Proteomes" id="UP000248330"/>
    </source>
</evidence>
<comment type="caution">
    <text evidence="5">The sequence shown here is derived from an EMBL/GenBank/DDBJ whole genome shotgun (WGS) entry which is preliminary data.</text>
</comment>
<evidence type="ECO:0000256" key="3">
    <source>
        <dbReference type="PROSITE-ProRule" id="PRU01106"/>
    </source>
</evidence>
<keyword evidence="2 3" id="KW-0378">Hydrolase</keyword>
<dbReference type="Gene3D" id="3.10.129.10">
    <property type="entry name" value="Hotdog Thioesterase"/>
    <property type="match status" value="1"/>
</dbReference>
<evidence type="ECO:0000256" key="2">
    <source>
        <dbReference type="ARBA" id="ARBA00022801"/>
    </source>
</evidence>
<evidence type="ECO:0000259" key="4">
    <source>
        <dbReference type="PROSITE" id="PS51770"/>
    </source>
</evidence>
<evidence type="ECO:0000313" key="5">
    <source>
        <dbReference type="EMBL" id="PXV65210.1"/>
    </source>
</evidence>
<dbReference type="GO" id="GO:0005829">
    <property type="term" value="C:cytosol"/>
    <property type="evidence" value="ECO:0007669"/>
    <property type="project" value="TreeGrafter"/>
</dbReference>
<dbReference type="Proteomes" id="UP000248330">
    <property type="component" value="Unassembled WGS sequence"/>
</dbReference>
<dbReference type="PROSITE" id="PS51770">
    <property type="entry name" value="HOTDOG_ACOT"/>
    <property type="match status" value="1"/>
</dbReference>
<feature type="domain" description="HotDog ACOT-type" evidence="4">
    <location>
        <begin position="13"/>
        <end position="125"/>
    </location>
</feature>
<dbReference type="CDD" id="cd03442">
    <property type="entry name" value="BFIT_BACH"/>
    <property type="match status" value="1"/>
</dbReference>
<dbReference type="SUPFAM" id="SSF54637">
    <property type="entry name" value="Thioesterase/thiol ester dehydrase-isomerase"/>
    <property type="match status" value="1"/>
</dbReference>
<dbReference type="GO" id="GO:0052816">
    <property type="term" value="F:long-chain fatty acyl-CoA hydrolase activity"/>
    <property type="evidence" value="ECO:0007669"/>
    <property type="project" value="TreeGrafter"/>
</dbReference>
<reference evidence="5 6" key="1">
    <citation type="submission" date="2018-04" db="EMBL/GenBank/DDBJ databases">
        <title>Genomic Encyclopedia of Type Strains, Phase IV (KMG-IV): sequencing the most valuable type-strain genomes for metagenomic binning, comparative biology and taxonomic classification.</title>
        <authorList>
            <person name="Goeker M."/>
        </authorList>
    </citation>
    <scope>NUCLEOTIDE SEQUENCE [LARGE SCALE GENOMIC DNA]</scope>
    <source>
        <strain evidence="5 6">DSM 104150</strain>
    </source>
</reference>
<comment type="similarity">
    <text evidence="1">Belongs to the acyl coenzyme A hydrolase family.</text>
</comment>
<dbReference type="InterPro" id="IPR029069">
    <property type="entry name" value="HotDog_dom_sf"/>
</dbReference>
<accession>A0A318E7D9</accession>
<dbReference type="InterPro" id="IPR033120">
    <property type="entry name" value="HOTDOG_ACOT"/>
</dbReference>
<dbReference type="AlphaFoldDB" id="A0A318E7D9"/>
<sequence length="172" mass="18808">MPKHEAPPKTVAYSAVREQVYMVFPNDLNANNTVFGGQIMALMDRFAAVAADRHAGGICVTASVDAVHFVAPAKGGDVLIFNCSVNRAWTTSMEVGCKVEAECTGGGERRHILSAYLTFVAVDTDGKPVSVPALTPKTQAERHRYEEAQLRRELRLRHAEDLKALRAGRSKR</sequence>
<proteinExistence type="inferred from homology"/>
<dbReference type="InterPro" id="IPR040170">
    <property type="entry name" value="Cytosol_ACT"/>
</dbReference>
<organism evidence="5 6">
    <name type="scientific">Sinimarinibacterium flocculans</name>
    <dbReference type="NCBI Taxonomy" id="985250"/>
    <lineage>
        <taxon>Bacteria</taxon>
        <taxon>Pseudomonadati</taxon>
        <taxon>Pseudomonadota</taxon>
        <taxon>Gammaproteobacteria</taxon>
        <taxon>Nevskiales</taxon>
        <taxon>Nevskiaceae</taxon>
        <taxon>Sinimarinibacterium</taxon>
    </lineage>
</organism>
<dbReference type="PANTHER" id="PTHR11049:SF16">
    <property type="entry name" value="PROTEIN VDLD"/>
    <property type="match status" value="1"/>
</dbReference>
<dbReference type="OrthoDB" id="9809430at2"/>
<evidence type="ECO:0000256" key="1">
    <source>
        <dbReference type="ARBA" id="ARBA00010458"/>
    </source>
</evidence>
<keyword evidence="6" id="KW-1185">Reference proteome</keyword>
<protein>
    <submittedName>
        <fullName evidence="5">Acyl-CoA hydrolase</fullName>
    </submittedName>
</protein>
<dbReference type="InterPro" id="IPR006683">
    <property type="entry name" value="Thioestr_dom"/>
</dbReference>